<accession>A0A1F7XJI2</accession>
<feature type="transmembrane region" description="Helical" evidence="1">
    <location>
        <begin position="12"/>
        <end position="29"/>
    </location>
</feature>
<sequence>MEEFFFKNRIPLGLLTVGILVVSVGVFALKGNLVSEDKVEVLEGATEAQVNDFVVVEIAGSVTSPGVYKMPKESRIEDVLVAAGGLTVNANRVWVEKTLNRAARLTDGQKIYIPSIDDHSSVSSASNYGVYQTDTAGQGSGLININTASASELESLNGIGPVYAQKIIEQRPYSNIGELTSKKVIPQSTYEKINNEISVY</sequence>
<evidence type="ECO:0000313" key="3">
    <source>
        <dbReference type="EMBL" id="OGM15212.1"/>
    </source>
</evidence>
<dbReference type="EMBL" id="MGFX01000006">
    <property type="protein sequence ID" value="OGM15212.1"/>
    <property type="molecule type" value="Genomic_DNA"/>
</dbReference>
<dbReference type="SUPFAM" id="SSF81585">
    <property type="entry name" value="PsbU/PolX domain-like"/>
    <property type="match status" value="1"/>
</dbReference>
<dbReference type="STRING" id="1802485.A2V97_01085"/>
<dbReference type="PANTHER" id="PTHR21180">
    <property type="entry name" value="ENDONUCLEASE/EXONUCLEASE/PHOSPHATASE FAMILY DOMAIN-CONTAINING PROTEIN 1"/>
    <property type="match status" value="1"/>
</dbReference>
<dbReference type="PANTHER" id="PTHR21180:SF32">
    <property type="entry name" value="ENDONUCLEASE_EXONUCLEASE_PHOSPHATASE FAMILY DOMAIN-CONTAINING PROTEIN 1"/>
    <property type="match status" value="1"/>
</dbReference>
<organism evidence="3 4">
    <name type="scientific">Candidatus Woesebacteria bacterium RBG_16_42_24</name>
    <dbReference type="NCBI Taxonomy" id="1802485"/>
    <lineage>
        <taxon>Bacteria</taxon>
        <taxon>Candidatus Woeseibacteriota</taxon>
    </lineage>
</organism>
<proteinExistence type="predicted"/>
<protein>
    <recommendedName>
        <fullName evidence="2">Soluble ligand binding domain-containing protein</fullName>
    </recommendedName>
</protein>
<dbReference type="Gene3D" id="1.10.150.320">
    <property type="entry name" value="Photosystem II 12 kDa extrinsic protein"/>
    <property type="match status" value="1"/>
</dbReference>
<evidence type="ECO:0000313" key="4">
    <source>
        <dbReference type="Proteomes" id="UP000177382"/>
    </source>
</evidence>
<name>A0A1F7XJI2_9BACT</name>
<gene>
    <name evidence="3" type="ORF">A2V97_01085</name>
</gene>
<dbReference type="Pfam" id="PF12836">
    <property type="entry name" value="HHH_3"/>
    <property type="match status" value="1"/>
</dbReference>
<dbReference type="InterPro" id="IPR019554">
    <property type="entry name" value="Soluble_ligand-bd"/>
</dbReference>
<dbReference type="Proteomes" id="UP000177382">
    <property type="component" value="Unassembled WGS sequence"/>
</dbReference>
<dbReference type="Pfam" id="PF10531">
    <property type="entry name" value="SLBB"/>
    <property type="match status" value="1"/>
</dbReference>
<evidence type="ECO:0000259" key="2">
    <source>
        <dbReference type="Pfam" id="PF10531"/>
    </source>
</evidence>
<feature type="domain" description="Soluble ligand binding" evidence="2">
    <location>
        <begin position="55"/>
        <end position="112"/>
    </location>
</feature>
<keyword evidence="1" id="KW-1133">Transmembrane helix</keyword>
<keyword evidence="1" id="KW-0812">Transmembrane</keyword>
<dbReference type="Gene3D" id="3.10.560.10">
    <property type="entry name" value="Outer membrane lipoprotein wza domain like"/>
    <property type="match status" value="1"/>
</dbReference>
<dbReference type="GO" id="GO:0015628">
    <property type="term" value="P:protein secretion by the type II secretion system"/>
    <property type="evidence" value="ECO:0007669"/>
    <property type="project" value="TreeGrafter"/>
</dbReference>
<comment type="caution">
    <text evidence="3">The sequence shown here is derived from an EMBL/GenBank/DDBJ whole genome shotgun (WGS) entry which is preliminary data.</text>
</comment>
<dbReference type="GO" id="GO:0015627">
    <property type="term" value="C:type II protein secretion system complex"/>
    <property type="evidence" value="ECO:0007669"/>
    <property type="project" value="TreeGrafter"/>
</dbReference>
<keyword evidence="1" id="KW-0472">Membrane</keyword>
<dbReference type="AlphaFoldDB" id="A0A1F7XJI2"/>
<dbReference type="InterPro" id="IPR051675">
    <property type="entry name" value="Endo/Exo/Phosphatase_dom_1"/>
</dbReference>
<reference evidence="3 4" key="1">
    <citation type="journal article" date="2016" name="Nat. Commun.">
        <title>Thousands of microbial genomes shed light on interconnected biogeochemical processes in an aquifer system.</title>
        <authorList>
            <person name="Anantharaman K."/>
            <person name="Brown C.T."/>
            <person name="Hug L.A."/>
            <person name="Sharon I."/>
            <person name="Castelle C.J."/>
            <person name="Probst A.J."/>
            <person name="Thomas B.C."/>
            <person name="Singh A."/>
            <person name="Wilkins M.J."/>
            <person name="Karaoz U."/>
            <person name="Brodie E.L."/>
            <person name="Williams K.H."/>
            <person name="Hubbard S.S."/>
            <person name="Banfield J.F."/>
        </authorList>
    </citation>
    <scope>NUCLEOTIDE SEQUENCE [LARGE SCALE GENOMIC DNA]</scope>
</reference>
<evidence type="ECO:0000256" key="1">
    <source>
        <dbReference type="SAM" id="Phobius"/>
    </source>
</evidence>